<reference evidence="7 8" key="1">
    <citation type="submission" date="2024-04" db="EMBL/GenBank/DDBJ databases">
        <title>Phylogenomic analyses of a clade within the roseobacter group suggest taxonomic reassignments of species of the genera Aestuariivita, Citreicella, Loktanella, Nautella, Pelagibaca, Ruegeria, Thalassobius, Thiobacimonas and Tropicibacter, and the proposal o.</title>
        <authorList>
            <person name="Jeon C.O."/>
        </authorList>
    </citation>
    <scope>NUCLEOTIDE SEQUENCE [LARGE SCALE GENOMIC DNA]</scope>
    <source>
        <strain evidence="7 8">G8-12</strain>
    </source>
</reference>
<dbReference type="Proteomes" id="UP001451782">
    <property type="component" value="Chromosome"/>
</dbReference>
<keyword evidence="3 5" id="KW-1133">Transmembrane helix</keyword>
<organism evidence="7 8">
    <name type="scientific">Yoonia algicola</name>
    <dbReference type="NCBI Taxonomy" id="3137368"/>
    <lineage>
        <taxon>Bacteria</taxon>
        <taxon>Pseudomonadati</taxon>
        <taxon>Pseudomonadota</taxon>
        <taxon>Alphaproteobacteria</taxon>
        <taxon>Rhodobacterales</taxon>
        <taxon>Paracoccaceae</taxon>
        <taxon>Yoonia</taxon>
    </lineage>
</organism>
<evidence type="ECO:0000313" key="8">
    <source>
        <dbReference type="Proteomes" id="UP001451782"/>
    </source>
</evidence>
<dbReference type="PANTHER" id="PTHR21016:SF25">
    <property type="entry name" value="TM2 DOMAIN-CONTAINING PROTEIN DDB_G0277895-RELATED"/>
    <property type="match status" value="1"/>
</dbReference>
<dbReference type="Pfam" id="PF05154">
    <property type="entry name" value="TM2"/>
    <property type="match status" value="1"/>
</dbReference>
<keyword evidence="2 5" id="KW-0812">Transmembrane</keyword>
<feature type="domain" description="TM2" evidence="6">
    <location>
        <begin position="17"/>
        <end position="62"/>
    </location>
</feature>
<dbReference type="RefSeq" id="WP_342071324.1">
    <property type="nucleotide sequence ID" value="NZ_CP151762.1"/>
</dbReference>
<dbReference type="InterPro" id="IPR007829">
    <property type="entry name" value="TM2"/>
</dbReference>
<dbReference type="PANTHER" id="PTHR21016">
    <property type="entry name" value="BETA-AMYLOID BINDING PROTEIN-RELATED"/>
    <property type="match status" value="1"/>
</dbReference>
<feature type="transmembrane region" description="Helical" evidence="5">
    <location>
        <begin position="21"/>
        <end position="40"/>
    </location>
</feature>
<feature type="transmembrane region" description="Helical" evidence="5">
    <location>
        <begin position="46"/>
        <end position="78"/>
    </location>
</feature>
<gene>
    <name evidence="7" type="ORF">AABB28_06800</name>
</gene>
<evidence type="ECO:0000313" key="7">
    <source>
        <dbReference type="EMBL" id="WZU64971.1"/>
    </source>
</evidence>
<protein>
    <submittedName>
        <fullName evidence="7">TM2 domain-containing protein</fullName>
    </submittedName>
</protein>
<dbReference type="KEGG" id="yag:AABB28_06800"/>
<keyword evidence="8" id="KW-1185">Reference proteome</keyword>
<evidence type="ECO:0000256" key="3">
    <source>
        <dbReference type="ARBA" id="ARBA00022989"/>
    </source>
</evidence>
<dbReference type="AlphaFoldDB" id="A0AAN0M4I2"/>
<dbReference type="EMBL" id="CP151762">
    <property type="protein sequence ID" value="WZU64971.1"/>
    <property type="molecule type" value="Genomic_DNA"/>
</dbReference>
<evidence type="ECO:0000259" key="6">
    <source>
        <dbReference type="Pfam" id="PF05154"/>
    </source>
</evidence>
<evidence type="ECO:0000256" key="1">
    <source>
        <dbReference type="ARBA" id="ARBA00004141"/>
    </source>
</evidence>
<evidence type="ECO:0000256" key="5">
    <source>
        <dbReference type="SAM" id="Phobius"/>
    </source>
</evidence>
<name>A0AAN0M4I2_9RHOB</name>
<proteinExistence type="predicted"/>
<sequence length="108" mass="11776">MDTQQQILIEQRISNEKKSTGVAYLLWFFLGGLGAHRFYLGKTGSAIAILVLIIGGALLSAILIGIPMLIIGGIWLIVDIFLIPGMVAQDIQRLRNNALQEIRVTSAT</sequence>
<evidence type="ECO:0000256" key="2">
    <source>
        <dbReference type="ARBA" id="ARBA00022692"/>
    </source>
</evidence>
<accession>A0AAN0M4I2</accession>
<dbReference type="InterPro" id="IPR050932">
    <property type="entry name" value="TM2D1-3-like"/>
</dbReference>
<comment type="subcellular location">
    <subcellularLocation>
        <location evidence="1">Membrane</location>
        <topology evidence="1">Multi-pass membrane protein</topology>
    </subcellularLocation>
</comment>
<keyword evidence="4 5" id="KW-0472">Membrane</keyword>
<evidence type="ECO:0000256" key="4">
    <source>
        <dbReference type="ARBA" id="ARBA00023136"/>
    </source>
</evidence>
<dbReference type="GO" id="GO:0016020">
    <property type="term" value="C:membrane"/>
    <property type="evidence" value="ECO:0007669"/>
    <property type="project" value="UniProtKB-SubCell"/>
</dbReference>